<evidence type="ECO:0000259" key="5">
    <source>
        <dbReference type="PROSITE" id="PS51078"/>
    </source>
</evidence>
<name>A0A1G6BRU7_9HYPH</name>
<accession>A0A1G6BRU7</accession>
<keyword evidence="3" id="KW-0804">Transcription</keyword>
<dbReference type="InterPro" id="IPR050707">
    <property type="entry name" value="HTH_MetabolicPath_Reg"/>
</dbReference>
<dbReference type="SUPFAM" id="SSF46785">
    <property type="entry name" value="Winged helix' DNA-binding domain"/>
    <property type="match status" value="1"/>
</dbReference>
<evidence type="ECO:0000259" key="4">
    <source>
        <dbReference type="PROSITE" id="PS51077"/>
    </source>
</evidence>
<evidence type="ECO:0000256" key="3">
    <source>
        <dbReference type="ARBA" id="ARBA00023163"/>
    </source>
</evidence>
<dbReference type="PROSITE" id="PS51077">
    <property type="entry name" value="HTH_ICLR"/>
    <property type="match status" value="1"/>
</dbReference>
<protein>
    <submittedName>
        <fullName evidence="6">Transcriptional regulator, IclR family</fullName>
    </submittedName>
</protein>
<feature type="domain" description="IclR-ED" evidence="5">
    <location>
        <begin position="78"/>
        <end position="259"/>
    </location>
</feature>
<dbReference type="EMBL" id="FMXQ01000003">
    <property type="protein sequence ID" value="SDB23296.1"/>
    <property type="molecule type" value="Genomic_DNA"/>
</dbReference>
<dbReference type="PROSITE" id="PS51078">
    <property type="entry name" value="ICLR_ED"/>
    <property type="match status" value="1"/>
</dbReference>
<organism evidence="6 7">
    <name type="scientific">Bauldia litoralis</name>
    <dbReference type="NCBI Taxonomy" id="665467"/>
    <lineage>
        <taxon>Bacteria</taxon>
        <taxon>Pseudomonadati</taxon>
        <taxon>Pseudomonadota</taxon>
        <taxon>Alphaproteobacteria</taxon>
        <taxon>Hyphomicrobiales</taxon>
        <taxon>Kaistiaceae</taxon>
        <taxon>Bauldia</taxon>
    </lineage>
</organism>
<dbReference type="InterPro" id="IPR029016">
    <property type="entry name" value="GAF-like_dom_sf"/>
</dbReference>
<dbReference type="InterPro" id="IPR005471">
    <property type="entry name" value="Tscrpt_reg_IclR_N"/>
</dbReference>
<dbReference type="InterPro" id="IPR036390">
    <property type="entry name" value="WH_DNA-bd_sf"/>
</dbReference>
<evidence type="ECO:0000313" key="6">
    <source>
        <dbReference type="EMBL" id="SDB23296.1"/>
    </source>
</evidence>
<keyword evidence="1" id="KW-0805">Transcription regulation</keyword>
<dbReference type="PANTHER" id="PTHR30136">
    <property type="entry name" value="HELIX-TURN-HELIX TRANSCRIPTIONAL REGULATOR, ICLR FAMILY"/>
    <property type="match status" value="1"/>
</dbReference>
<keyword evidence="7" id="KW-1185">Reference proteome</keyword>
<keyword evidence="2" id="KW-0238">DNA-binding</keyword>
<dbReference type="SMART" id="SM00346">
    <property type="entry name" value="HTH_ICLR"/>
    <property type="match status" value="1"/>
</dbReference>
<dbReference type="InterPro" id="IPR014757">
    <property type="entry name" value="Tscrpt_reg_IclR_C"/>
</dbReference>
<dbReference type="GO" id="GO:0003700">
    <property type="term" value="F:DNA-binding transcription factor activity"/>
    <property type="evidence" value="ECO:0007669"/>
    <property type="project" value="TreeGrafter"/>
</dbReference>
<reference evidence="6 7" key="1">
    <citation type="submission" date="2016-10" db="EMBL/GenBank/DDBJ databases">
        <authorList>
            <person name="de Groot N.N."/>
        </authorList>
    </citation>
    <scope>NUCLEOTIDE SEQUENCE [LARGE SCALE GENOMIC DNA]</scope>
    <source>
        <strain evidence="6 7">ATCC 35022</strain>
    </source>
</reference>
<dbReference type="Proteomes" id="UP000199071">
    <property type="component" value="Unassembled WGS sequence"/>
</dbReference>
<evidence type="ECO:0000256" key="2">
    <source>
        <dbReference type="ARBA" id="ARBA00023125"/>
    </source>
</evidence>
<dbReference type="Gene3D" id="3.30.450.40">
    <property type="match status" value="1"/>
</dbReference>
<dbReference type="GO" id="GO:0045892">
    <property type="term" value="P:negative regulation of DNA-templated transcription"/>
    <property type="evidence" value="ECO:0007669"/>
    <property type="project" value="TreeGrafter"/>
</dbReference>
<evidence type="ECO:0000256" key="1">
    <source>
        <dbReference type="ARBA" id="ARBA00023015"/>
    </source>
</evidence>
<feature type="domain" description="HTH iclR-type" evidence="4">
    <location>
        <begin position="15"/>
        <end position="77"/>
    </location>
</feature>
<dbReference type="SUPFAM" id="SSF55781">
    <property type="entry name" value="GAF domain-like"/>
    <property type="match status" value="1"/>
</dbReference>
<dbReference type="AlphaFoldDB" id="A0A1G6BRU7"/>
<dbReference type="Gene3D" id="1.10.10.10">
    <property type="entry name" value="Winged helix-like DNA-binding domain superfamily/Winged helix DNA-binding domain"/>
    <property type="match status" value="1"/>
</dbReference>
<dbReference type="STRING" id="665467.SAMN02982931_01770"/>
<dbReference type="GO" id="GO:0003677">
    <property type="term" value="F:DNA binding"/>
    <property type="evidence" value="ECO:0007669"/>
    <property type="project" value="UniProtKB-KW"/>
</dbReference>
<dbReference type="PANTHER" id="PTHR30136:SF35">
    <property type="entry name" value="HTH-TYPE TRANSCRIPTIONAL REGULATOR RV1719"/>
    <property type="match status" value="1"/>
</dbReference>
<proteinExistence type="predicted"/>
<evidence type="ECO:0000313" key="7">
    <source>
        <dbReference type="Proteomes" id="UP000199071"/>
    </source>
</evidence>
<dbReference type="Pfam" id="PF01614">
    <property type="entry name" value="IclR_C"/>
    <property type="match status" value="1"/>
</dbReference>
<gene>
    <name evidence="6" type="ORF">SAMN02982931_01770</name>
</gene>
<sequence length="270" mass="29518">MTSDNVTELGASRRMRGLDRAFEMLAYLRERGGPARPNEIAIGIGAPKSTAYELVNALLATGVLEYADGDGRVFLGRKLYFLGLAYQEHFDLTRECKAYLRDLATETRETAQLCMLDGNKYTVAMMHEGARPFRISADVGEPIPLPWTASGRLLLSHMSDAEILDFIPSEDFVLPDGSTLATEVFLAETERARQEGVFSFDSLADTFTHCFAAPVSQDGTTCVATLCLISPREDAVRNFDTYREALKSAARDLSGKLGDNAIALTKSGIA</sequence>
<dbReference type="InterPro" id="IPR036388">
    <property type="entry name" value="WH-like_DNA-bd_sf"/>
</dbReference>
<dbReference type="Pfam" id="PF09339">
    <property type="entry name" value="HTH_IclR"/>
    <property type="match status" value="1"/>
</dbReference>